<dbReference type="PANTHER" id="PTHR14081:SF1">
    <property type="entry name" value="SPERM-ASSOCIATED ANTIGEN 11A-RELATED"/>
    <property type="match status" value="1"/>
</dbReference>
<evidence type="ECO:0000256" key="3">
    <source>
        <dbReference type="ARBA" id="ARBA00022729"/>
    </source>
</evidence>
<keyword evidence="6" id="KW-1185">Reference proteome</keyword>
<accession>A0A9B0TMS4</accession>
<dbReference type="PANTHER" id="PTHR14081">
    <property type="entry name" value="SPERM-ASSOCIATED ANTIGEN 11A-RELATED-RELATED"/>
    <property type="match status" value="1"/>
</dbReference>
<reference evidence="7" key="1">
    <citation type="submission" date="2025-08" db="UniProtKB">
        <authorList>
            <consortium name="RefSeq"/>
        </authorList>
    </citation>
    <scope>IDENTIFICATION</scope>
    <source>
        <tissue evidence="7">Spleen</tissue>
    </source>
</reference>
<keyword evidence="2" id="KW-0964">Secreted</keyword>
<protein>
    <submittedName>
        <fullName evidence="7">Sperm-associated antigen 11A-like</fullName>
    </submittedName>
</protein>
<dbReference type="OrthoDB" id="9535762at2759"/>
<evidence type="ECO:0000256" key="2">
    <source>
        <dbReference type="ARBA" id="ARBA00022525"/>
    </source>
</evidence>
<dbReference type="AlphaFoldDB" id="A0A9B0TMS4"/>
<comment type="subcellular location">
    <subcellularLocation>
        <location evidence="1">Secreted</location>
    </subcellularLocation>
</comment>
<feature type="compositionally biased region" description="Basic and acidic residues" evidence="5">
    <location>
        <begin position="15"/>
        <end position="30"/>
    </location>
</feature>
<proteinExistence type="predicted"/>
<dbReference type="GeneID" id="102837971"/>
<dbReference type="RefSeq" id="XP_006864485.1">
    <property type="nucleotide sequence ID" value="XM_006864423.1"/>
</dbReference>
<dbReference type="InterPro" id="IPR007988">
    <property type="entry name" value="Sperm_Ag_11A_B"/>
</dbReference>
<dbReference type="Pfam" id="PF05324">
    <property type="entry name" value="Sperm_Ag_HE2"/>
    <property type="match status" value="1"/>
</dbReference>
<dbReference type="Proteomes" id="UP000504623">
    <property type="component" value="Unplaced"/>
</dbReference>
<gene>
    <name evidence="7" type="primary">LOC102837971</name>
</gene>
<evidence type="ECO:0000313" key="7">
    <source>
        <dbReference type="RefSeq" id="XP_006864485.1"/>
    </source>
</evidence>
<sequence length="98" mass="11255">MAAGLSSAKYVNHQGIEDHRESRASSEQRTNEFSLLHYQVKRQPFQPRTPPFPEEDTGLKIIICKKSDGHFCQKYCNYLETQMGYCSEKKDACCAHPN</sequence>
<evidence type="ECO:0000313" key="6">
    <source>
        <dbReference type="Proteomes" id="UP000504623"/>
    </source>
</evidence>
<evidence type="ECO:0000256" key="5">
    <source>
        <dbReference type="SAM" id="MobiDB-lite"/>
    </source>
</evidence>
<comment type="function">
    <text evidence="4">Has antimicrobial activity against E.coli. Plays a role in the defense response in the male reproductive tract, contributing to sperm maturation, storage and protection.</text>
</comment>
<evidence type="ECO:0000256" key="4">
    <source>
        <dbReference type="ARBA" id="ARBA00045473"/>
    </source>
</evidence>
<dbReference type="GO" id="GO:0005576">
    <property type="term" value="C:extracellular region"/>
    <property type="evidence" value="ECO:0007669"/>
    <property type="project" value="UniProtKB-SubCell"/>
</dbReference>
<evidence type="ECO:0000256" key="1">
    <source>
        <dbReference type="ARBA" id="ARBA00004613"/>
    </source>
</evidence>
<feature type="region of interest" description="Disordered" evidence="5">
    <location>
        <begin position="1"/>
        <end position="30"/>
    </location>
</feature>
<keyword evidence="3" id="KW-0732">Signal</keyword>
<name>A0A9B0TMS4_CHRAS</name>
<organism evidence="6 7">
    <name type="scientific">Chrysochloris asiatica</name>
    <name type="common">Cape golden mole</name>
    <dbReference type="NCBI Taxonomy" id="185453"/>
    <lineage>
        <taxon>Eukaryota</taxon>
        <taxon>Metazoa</taxon>
        <taxon>Chordata</taxon>
        <taxon>Craniata</taxon>
        <taxon>Vertebrata</taxon>
        <taxon>Euteleostomi</taxon>
        <taxon>Mammalia</taxon>
        <taxon>Eutheria</taxon>
        <taxon>Afrotheria</taxon>
        <taxon>Chrysochloridae</taxon>
        <taxon>Chrysochlorinae</taxon>
        <taxon>Chrysochloris</taxon>
    </lineage>
</organism>
<dbReference type="GO" id="GO:0061844">
    <property type="term" value="P:antimicrobial humoral immune response mediated by antimicrobial peptide"/>
    <property type="evidence" value="ECO:0007669"/>
    <property type="project" value="TreeGrafter"/>
</dbReference>